<protein>
    <submittedName>
        <fullName evidence="2">Type II secretion system protein H</fullName>
    </submittedName>
</protein>
<keyword evidence="1" id="KW-0812">Transmembrane</keyword>
<evidence type="ECO:0000256" key="1">
    <source>
        <dbReference type="SAM" id="Phobius"/>
    </source>
</evidence>
<dbReference type="KEGG" id="pbp:STSP1_01955"/>
<feature type="transmembrane region" description="Helical" evidence="1">
    <location>
        <begin position="12"/>
        <end position="32"/>
    </location>
</feature>
<reference evidence="3" key="1">
    <citation type="submission" date="2017-04" db="EMBL/GenBank/DDBJ databases">
        <title>Comparative genomics and description of representatives of a novel lineage of planctomycetes thriving in anoxic sediments.</title>
        <authorList>
            <person name="Spring S."/>
            <person name="Bunk B."/>
            <person name="Sproer C."/>
        </authorList>
    </citation>
    <scope>NUCLEOTIDE SEQUENCE [LARGE SCALE GENOMIC DNA]</scope>
    <source>
        <strain evidence="3">ST-PulAB-D4</strain>
    </source>
</reference>
<dbReference type="SUPFAM" id="SSF54523">
    <property type="entry name" value="Pili subunits"/>
    <property type="match status" value="1"/>
</dbReference>
<dbReference type="Proteomes" id="UP000193334">
    <property type="component" value="Chromosome"/>
</dbReference>
<dbReference type="NCBIfam" id="TIGR02532">
    <property type="entry name" value="IV_pilin_GFxxxE"/>
    <property type="match status" value="1"/>
</dbReference>
<keyword evidence="1" id="KW-1133">Transmembrane helix</keyword>
<dbReference type="EMBL" id="CP021023">
    <property type="protein sequence ID" value="ARN57544.1"/>
    <property type="molecule type" value="Genomic_DNA"/>
</dbReference>
<dbReference type="STRING" id="1941349.STSP1_01955"/>
<gene>
    <name evidence="2" type="ORF">STSP1_01955</name>
</gene>
<evidence type="ECO:0000313" key="2">
    <source>
        <dbReference type="EMBL" id="ARN57544.1"/>
    </source>
</evidence>
<proteinExistence type="predicted"/>
<name>A0A1W6LP49_9BACT</name>
<dbReference type="OrthoDB" id="6120962at2"/>
<dbReference type="RefSeq" id="WP_085756180.1">
    <property type="nucleotide sequence ID" value="NZ_CP021023.1"/>
</dbReference>
<organism evidence="2 3">
    <name type="scientific">Sedimentisphaera salicampi</name>
    <dbReference type="NCBI Taxonomy" id="1941349"/>
    <lineage>
        <taxon>Bacteria</taxon>
        <taxon>Pseudomonadati</taxon>
        <taxon>Planctomycetota</taxon>
        <taxon>Phycisphaerae</taxon>
        <taxon>Sedimentisphaerales</taxon>
        <taxon>Sedimentisphaeraceae</taxon>
        <taxon>Sedimentisphaera</taxon>
    </lineage>
</organism>
<sequence length="165" mass="18834">MRSAGTKAFTLIELILVMVIICTMLAVAAPSLRGFFSSRQLGELAEMFVVSARYARLQAISESRPYSFMIDESRKSYWVADNPGREDEHTKESMSVPRDIPKEVEITFEGFQREGNARYIEFDSLGDCKDCSALLEDSRGNRFLVQFRGLGRKFTSIELENLRRN</sequence>
<dbReference type="Gene3D" id="3.30.700.10">
    <property type="entry name" value="Glycoprotein, Type 4 Pilin"/>
    <property type="match status" value="1"/>
</dbReference>
<accession>A0A1W6LP49</accession>
<dbReference type="AlphaFoldDB" id="A0A1W6LP49"/>
<evidence type="ECO:0000313" key="3">
    <source>
        <dbReference type="Proteomes" id="UP000193334"/>
    </source>
</evidence>
<dbReference type="InterPro" id="IPR012902">
    <property type="entry name" value="N_methyl_site"/>
</dbReference>
<keyword evidence="1" id="KW-0472">Membrane</keyword>
<dbReference type="InterPro" id="IPR045584">
    <property type="entry name" value="Pilin-like"/>
</dbReference>
<keyword evidence="3" id="KW-1185">Reference proteome</keyword>